<sequence length="189" mass="20819">MAVLPTPTPTHIIIRTASAVPNDDNPWMVDPNSIAATVLVYGLLTLLFGALIGMLIVDMYRKHRTGELQETGHNLASIAVLIVKLPVIVFSRKNMSALWVLFTDLFRKKENKKRNKKKKDELTLNRAFDHNAVILRLAAKTPDSTETTTTSGSGSPEEKGKEKGKEKEVQPAKAGEQDNGEFVVIGLDN</sequence>
<feature type="compositionally biased region" description="Low complexity" evidence="1">
    <location>
        <begin position="140"/>
        <end position="155"/>
    </location>
</feature>
<evidence type="ECO:0000313" key="3">
    <source>
        <dbReference type="EMBL" id="KAK7416807.1"/>
    </source>
</evidence>
<evidence type="ECO:0000256" key="1">
    <source>
        <dbReference type="SAM" id="MobiDB-lite"/>
    </source>
</evidence>
<dbReference type="EMBL" id="JAZAVJ010000064">
    <property type="protein sequence ID" value="KAK7416807.1"/>
    <property type="molecule type" value="Genomic_DNA"/>
</dbReference>
<proteinExistence type="predicted"/>
<keyword evidence="4" id="KW-1185">Reference proteome</keyword>
<reference evidence="3 4" key="1">
    <citation type="journal article" date="2025" name="Microbiol. Resour. Announc.">
        <title>Draft genome sequences for Neonectria magnoliae and Neonectria punicea, canker pathogens of Liriodendron tulipifera and Acer saccharum in West Virginia.</title>
        <authorList>
            <person name="Petronek H.M."/>
            <person name="Kasson M.T."/>
            <person name="Metheny A.M."/>
            <person name="Stauder C.M."/>
            <person name="Lovett B."/>
            <person name="Lynch S.C."/>
            <person name="Garnas J.R."/>
            <person name="Kasson L.R."/>
            <person name="Stajich J.E."/>
        </authorList>
    </citation>
    <scope>NUCLEOTIDE SEQUENCE [LARGE SCALE GENOMIC DNA]</scope>
    <source>
        <strain evidence="3 4">NRRL 64653</strain>
    </source>
</reference>
<feature type="compositionally biased region" description="Basic and acidic residues" evidence="1">
    <location>
        <begin position="156"/>
        <end position="170"/>
    </location>
</feature>
<dbReference type="Proteomes" id="UP001498476">
    <property type="component" value="Unassembled WGS sequence"/>
</dbReference>
<evidence type="ECO:0000256" key="2">
    <source>
        <dbReference type="SAM" id="Phobius"/>
    </source>
</evidence>
<keyword evidence="2" id="KW-1133">Transmembrane helix</keyword>
<keyword evidence="2" id="KW-0812">Transmembrane</keyword>
<gene>
    <name evidence="3" type="ORF">QQX98_005000</name>
</gene>
<keyword evidence="2" id="KW-0472">Membrane</keyword>
<organism evidence="3 4">
    <name type="scientific">Neonectria punicea</name>
    <dbReference type="NCBI Taxonomy" id="979145"/>
    <lineage>
        <taxon>Eukaryota</taxon>
        <taxon>Fungi</taxon>
        <taxon>Dikarya</taxon>
        <taxon>Ascomycota</taxon>
        <taxon>Pezizomycotina</taxon>
        <taxon>Sordariomycetes</taxon>
        <taxon>Hypocreomycetidae</taxon>
        <taxon>Hypocreales</taxon>
        <taxon>Nectriaceae</taxon>
        <taxon>Neonectria</taxon>
    </lineage>
</organism>
<protein>
    <submittedName>
        <fullName evidence="3">Uncharacterized protein</fullName>
    </submittedName>
</protein>
<feature type="transmembrane region" description="Helical" evidence="2">
    <location>
        <begin position="34"/>
        <end position="57"/>
    </location>
</feature>
<comment type="caution">
    <text evidence="3">The sequence shown here is derived from an EMBL/GenBank/DDBJ whole genome shotgun (WGS) entry which is preliminary data.</text>
</comment>
<evidence type="ECO:0000313" key="4">
    <source>
        <dbReference type="Proteomes" id="UP001498476"/>
    </source>
</evidence>
<name>A0ABR1H7D8_9HYPO</name>
<feature type="region of interest" description="Disordered" evidence="1">
    <location>
        <begin position="140"/>
        <end position="189"/>
    </location>
</feature>
<accession>A0ABR1H7D8</accession>